<reference evidence="3 4" key="1">
    <citation type="submission" date="2024-05" db="EMBL/GenBank/DDBJ databases">
        <title>Long read based assembly of the Candida bracarensis genome reveals expanded adhesin content.</title>
        <authorList>
            <person name="Marcet-Houben M."/>
            <person name="Ksiezopolska E."/>
            <person name="Gabaldon T."/>
        </authorList>
    </citation>
    <scope>NUCLEOTIDE SEQUENCE [LARGE SCALE GENOMIC DNA]</scope>
    <source>
        <strain evidence="3 4">CBM6</strain>
    </source>
</reference>
<evidence type="ECO:0000313" key="4">
    <source>
        <dbReference type="Proteomes" id="UP001623330"/>
    </source>
</evidence>
<protein>
    <recommendedName>
        <fullName evidence="2">GYF domain-containing protein</fullName>
    </recommendedName>
</protein>
<dbReference type="Pfam" id="PF02213">
    <property type="entry name" value="GYF"/>
    <property type="match status" value="1"/>
</dbReference>
<evidence type="ECO:0000259" key="2">
    <source>
        <dbReference type="PROSITE" id="PS50829"/>
    </source>
</evidence>
<dbReference type="PANTHER" id="PTHR13138:SF3">
    <property type="entry name" value="CD2 ANTIGEN CYTOPLASMIC TAIL-BINDING PROTEIN 2"/>
    <property type="match status" value="1"/>
</dbReference>
<comment type="caution">
    <text evidence="3">The sequence shown here is derived from an EMBL/GenBank/DDBJ whole genome shotgun (WGS) entry which is preliminary data.</text>
</comment>
<name>A0ABR4NNW3_9SACH</name>
<feature type="region of interest" description="Disordered" evidence="1">
    <location>
        <begin position="1"/>
        <end position="30"/>
    </location>
</feature>
<dbReference type="SMART" id="SM00444">
    <property type="entry name" value="GYF"/>
    <property type="match status" value="1"/>
</dbReference>
<feature type="domain" description="GYF" evidence="2">
    <location>
        <begin position="242"/>
        <end position="300"/>
    </location>
</feature>
<dbReference type="PROSITE" id="PS50829">
    <property type="entry name" value="GYF"/>
    <property type="match status" value="1"/>
</dbReference>
<evidence type="ECO:0000256" key="1">
    <source>
        <dbReference type="SAM" id="MobiDB-lite"/>
    </source>
</evidence>
<dbReference type="PANTHER" id="PTHR13138">
    <property type="entry name" value="PROTEIN LIN1"/>
    <property type="match status" value="1"/>
</dbReference>
<dbReference type="Proteomes" id="UP001623330">
    <property type="component" value="Unassembled WGS sequence"/>
</dbReference>
<gene>
    <name evidence="3" type="ORF">RNJ44_01825</name>
</gene>
<proteinExistence type="predicted"/>
<evidence type="ECO:0000313" key="3">
    <source>
        <dbReference type="EMBL" id="KAL3229689.1"/>
    </source>
</evidence>
<dbReference type="InterPro" id="IPR039905">
    <property type="entry name" value="CD2BP2/Lin1"/>
</dbReference>
<keyword evidence="4" id="KW-1185">Reference proteome</keyword>
<dbReference type="SUPFAM" id="SSF55277">
    <property type="entry name" value="GYF domain"/>
    <property type="match status" value="1"/>
</dbReference>
<sequence length="303" mass="35774">MGPKRKYDEEEVSNKQPKYFPTSIDSDEEVEPLYDIPSDQESNEENLMDVSEFRSEIKDDQVDEGLHLNDDDNANQKSIDIEAFDIEEDLKSGVFDKDGNYIRNNPLNRADNDSDEDEYWLKESIEKNDIADVESKPVKAPKTNYTALEALYRLYFLSASEVDGNVFSTLAHLNKLKKQVKKENRSIFLQYITNTINLITTCVDILERKGFENIYDSGRKQFAQLIKEEAFDQKELVNPLNTKYWMYKWVNQHKIYGPYSCYEMQHWKETYFRDRVVVKIKDDVDSPEKWLYIGAVDFIRRKR</sequence>
<dbReference type="EMBL" id="JBEVYD010000011">
    <property type="protein sequence ID" value="KAL3229689.1"/>
    <property type="molecule type" value="Genomic_DNA"/>
</dbReference>
<accession>A0ABR4NNW3</accession>
<dbReference type="InterPro" id="IPR003169">
    <property type="entry name" value="GYF"/>
</dbReference>
<organism evidence="3 4">
    <name type="scientific">Nakaseomyces bracarensis</name>
    <dbReference type="NCBI Taxonomy" id="273131"/>
    <lineage>
        <taxon>Eukaryota</taxon>
        <taxon>Fungi</taxon>
        <taxon>Dikarya</taxon>
        <taxon>Ascomycota</taxon>
        <taxon>Saccharomycotina</taxon>
        <taxon>Saccharomycetes</taxon>
        <taxon>Saccharomycetales</taxon>
        <taxon>Saccharomycetaceae</taxon>
        <taxon>Nakaseomyces</taxon>
    </lineage>
</organism>
<dbReference type="InterPro" id="IPR035445">
    <property type="entry name" value="GYF-like_dom_sf"/>
</dbReference>
<dbReference type="Gene3D" id="3.30.1490.40">
    <property type="match status" value="1"/>
</dbReference>